<protein>
    <submittedName>
        <fullName evidence="1">Uncharacterized protein</fullName>
    </submittedName>
</protein>
<organism evidence="1 2">
    <name type="scientific">Cochliobolus heterostrophus (strain C5 / ATCC 48332 / race O)</name>
    <name type="common">Southern corn leaf blight fungus</name>
    <name type="synonym">Bipolaris maydis</name>
    <dbReference type="NCBI Taxonomy" id="701091"/>
    <lineage>
        <taxon>Eukaryota</taxon>
        <taxon>Fungi</taxon>
        <taxon>Dikarya</taxon>
        <taxon>Ascomycota</taxon>
        <taxon>Pezizomycotina</taxon>
        <taxon>Dothideomycetes</taxon>
        <taxon>Pleosporomycetidae</taxon>
        <taxon>Pleosporales</taxon>
        <taxon>Pleosporineae</taxon>
        <taxon>Pleosporaceae</taxon>
        <taxon>Bipolaris</taxon>
    </lineage>
</organism>
<accession>M2UW32</accession>
<sequence length="59" mass="6460">MVDDLDAIPLGASSLGEGDNYSYSSILGLWLALRSDIFLIDGMHISFGSTYGYWGGFFF</sequence>
<dbReference type="OrthoDB" id="3688112at2759"/>
<keyword evidence="2" id="KW-1185">Reference proteome</keyword>
<evidence type="ECO:0000313" key="1">
    <source>
        <dbReference type="EMBL" id="EMD92022.1"/>
    </source>
</evidence>
<dbReference type="HOGENOM" id="CLU_2941370_0_0_1"/>
<dbReference type="AlphaFoldDB" id="M2UW32"/>
<evidence type="ECO:0000313" key="2">
    <source>
        <dbReference type="Proteomes" id="UP000016936"/>
    </source>
</evidence>
<dbReference type="EMBL" id="KB445575">
    <property type="protein sequence ID" value="EMD92022.1"/>
    <property type="molecule type" value="Genomic_DNA"/>
</dbReference>
<reference evidence="1 2" key="1">
    <citation type="journal article" date="2012" name="PLoS Pathog.">
        <title>Diverse lifestyles and strategies of plant pathogenesis encoded in the genomes of eighteen Dothideomycetes fungi.</title>
        <authorList>
            <person name="Ohm R.A."/>
            <person name="Feau N."/>
            <person name="Henrissat B."/>
            <person name="Schoch C.L."/>
            <person name="Horwitz B.A."/>
            <person name="Barry K.W."/>
            <person name="Condon B.J."/>
            <person name="Copeland A.C."/>
            <person name="Dhillon B."/>
            <person name="Glaser F."/>
            <person name="Hesse C.N."/>
            <person name="Kosti I."/>
            <person name="LaButti K."/>
            <person name="Lindquist E.A."/>
            <person name="Lucas S."/>
            <person name="Salamov A.A."/>
            <person name="Bradshaw R.E."/>
            <person name="Ciuffetti L."/>
            <person name="Hamelin R.C."/>
            <person name="Kema G.H.J."/>
            <person name="Lawrence C."/>
            <person name="Scott J.A."/>
            <person name="Spatafora J.W."/>
            <person name="Turgeon B.G."/>
            <person name="de Wit P.J.G.M."/>
            <person name="Zhong S."/>
            <person name="Goodwin S.B."/>
            <person name="Grigoriev I.V."/>
        </authorList>
    </citation>
    <scope>NUCLEOTIDE SEQUENCE [LARGE SCALE GENOMIC DNA]</scope>
    <source>
        <strain evidence="2">C5 / ATCC 48332 / race O</strain>
    </source>
</reference>
<reference evidence="2" key="2">
    <citation type="journal article" date="2013" name="PLoS Genet.">
        <title>Comparative genome structure, secondary metabolite, and effector coding capacity across Cochliobolus pathogens.</title>
        <authorList>
            <person name="Condon B.J."/>
            <person name="Leng Y."/>
            <person name="Wu D."/>
            <person name="Bushley K.E."/>
            <person name="Ohm R.A."/>
            <person name="Otillar R."/>
            <person name="Martin J."/>
            <person name="Schackwitz W."/>
            <person name="Grimwood J."/>
            <person name="MohdZainudin N."/>
            <person name="Xue C."/>
            <person name="Wang R."/>
            <person name="Manning V.A."/>
            <person name="Dhillon B."/>
            <person name="Tu Z.J."/>
            <person name="Steffenson B.J."/>
            <person name="Salamov A."/>
            <person name="Sun H."/>
            <person name="Lowry S."/>
            <person name="LaButti K."/>
            <person name="Han J."/>
            <person name="Copeland A."/>
            <person name="Lindquist E."/>
            <person name="Barry K."/>
            <person name="Schmutz J."/>
            <person name="Baker S.E."/>
            <person name="Ciuffetti L.M."/>
            <person name="Grigoriev I.V."/>
            <person name="Zhong S."/>
            <person name="Turgeon B.G."/>
        </authorList>
    </citation>
    <scope>NUCLEOTIDE SEQUENCE [LARGE SCALE GENOMIC DNA]</scope>
    <source>
        <strain evidence="2">C5 / ATCC 48332 / race O</strain>
    </source>
</reference>
<gene>
    <name evidence="1" type="ORF">COCHEDRAFT_1021021</name>
</gene>
<dbReference type="Proteomes" id="UP000016936">
    <property type="component" value="Unassembled WGS sequence"/>
</dbReference>
<proteinExistence type="predicted"/>
<name>M2UW32_COCH5</name>